<dbReference type="Gene3D" id="1.10.3720.10">
    <property type="entry name" value="MetI-like"/>
    <property type="match status" value="1"/>
</dbReference>
<keyword evidence="6 8" id="KW-0472">Membrane</keyword>
<feature type="compositionally biased region" description="Basic and acidic residues" evidence="7">
    <location>
        <begin position="332"/>
        <end position="342"/>
    </location>
</feature>
<evidence type="ECO:0000259" key="9">
    <source>
        <dbReference type="Pfam" id="PF00528"/>
    </source>
</evidence>
<evidence type="ECO:0000256" key="2">
    <source>
        <dbReference type="ARBA" id="ARBA00022448"/>
    </source>
</evidence>
<keyword evidence="3" id="KW-1003">Cell membrane</keyword>
<dbReference type="Proteomes" id="UP001249291">
    <property type="component" value="Unassembled WGS sequence"/>
</dbReference>
<comment type="subcellular location">
    <subcellularLocation>
        <location evidence="1">Cell membrane</location>
        <topology evidence="1">Multi-pass membrane protein</topology>
    </subcellularLocation>
</comment>
<feature type="transmembrane region" description="Helical" evidence="8">
    <location>
        <begin position="169"/>
        <end position="188"/>
    </location>
</feature>
<feature type="transmembrane region" description="Helical" evidence="8">
    <location>
        <begin position="37"/>
        <end position="57"/>
    </location>
</feature>
<reference evidence="10 11" key="1">
    <citation type="submission" date="2023-08" db="EMBL/GenBank/DDBJ databases">
        <title>Functional and genomic diversity of the sorghum phyllosphere microbiome.</title>
        <authorList>
            <person name="Shade A."/>
        </authorList>
    </citation>
    <scope>NUCLEOTIDE SEQUENCE [LARGE SCALE GENOMIC DNA]</scope>
    <source>
        <strain evidence="10 11">SORGH_AS_0445</strain>
    </source>
</reference>
<feature type="domain" description="ABC transmembrane type-1" evidence="9">
    <location>
        <begin position="120"/>
        <end position="214"/>
    </location>
</feature>
<feature type="compositionally biased region" description="Basic residues" evidence="7">
    <location>
        <begin position="287"/>
        <end position="304"/>
    </location>
</feature>
<feature type="region of interest" description="Disordered" evidence="7">
    <location>
        <begin position="1"/>
        <end position="21"/>
    </location>
</feature>
<dbReference type="InterPro" id="IPR050901">
    <property type="entry name" value="BP-dep_ABC_trans_perm"/>
</dbReference>
<sequence>MTLTETALVTTAGDDAAPRIPGRKRRYTEDQVTLPRVILRMAAGILVLAIFVLPYLIMFFGSVKTKSQIRSVDPTYLPIEWHWENYISMWSTPETPLPYNLISTIIIAVFATLLVLLVSLPAAYYTARFKFPGRMVFLFLVIVTQMLQPAVLTSGLFRQFTVLGLGDTWAAMIFINAAFNLSFAVWIMHSFFAGIPKEIDEAAQIDGAGRFTRAVQDQPAAGLARNRDRDRLHVRRLLERVRGIARDPLDRQEPAAVRRAHQVRRSVRDQLAVRVRRLDRRDPAGRHPVHAHREAPRRRPHRRQRQVEPATEGMRGATGWRPASSSHRKGRSERCSERRLVW</sequence>
<dbReference type="SUPFAM" id="SSF161098">
    <property type="entry name" value="MetI-like"/>
    <property type="match status" value="1"/>
</dbReference>
<dbReference type="InterPro" id="IPR035906">
    <property type="entry name" value="MetI-like_sf"/>
</dbReference>
<dbReference type="InterPro" id="IPR000515">
    <property type="entry name" value="MetI-like"/>
</dbReference>
<feature type="region of interest" description="Disordered" evidence="7">
    <location>
        <begin position="276"/>
        <end position="342"/>
    </location>
</feature>
<accession>A0ABU1HUQ5</accession>
<evidence type="ECO:0000256" key="1">
    <source>
        <dbReference type="ARBA" id="ARBA00004651"/>
    </source>
</evidence>
<evidence type="ECO:0000256" key="8">
    <source>
        <dbReference type="SAM" id="Phobius"/>
    </source>
</evidence>
<gene>
    <name evidence="10" type="ORF">QE375_003101</name>
</gene>
<keyword evidence="4 8" id="KW-0812">Transmembrane</keyword>
<evidence type="ECO:0000256" key="7">
    <source>
        <dbReference type="SAM" id="MobiDB-lite"/>
    </source>
</evidence>
<organism evidence="10 11">
    <name type="scientific">Microbacterium foliorum</name>
    <dbReference type="NCBI Taxonomy" id="104336"/>
    <lineage>
        <taxon>Bacteria</taxon>
        <taxon>Bacillati</taxon>
        <taxon>Actinomycetota</taxon>
        <taxon>Actinomycetes</taxon>
        <taxon>Micrococcales</taxon>
        <taxon>Microbacteriaceae</taxon>
        <taxon>Microbacterium</taxon>
    </lineage>
</organism>
<evidence type="ECO:0000313" key="11">
    <source>
        <dbReference type="Proteomes" id="UP001249291"/>
    </source>
</evidence>
<name>A0ABU1HUQ5_9MICO</name>
<proteinExistence type="predicted"/>
<keyword evidence="11" id="KW-1185">Reference proteome</keyword>
<dbReference type="PANTHER" id="PTHR32243">
    <property type="entry name" value="MALTOSE TRANSPORT SYSTEM PERMEASE-RELATED"/>
    <property type="match status" value="1"/>
</dbReference>
<keyword evidence="5 8" id="KW-1133">Transmembrane helix</keyword>
<feature type="transmembrane region" description="Helical" evidence="8">
    <location>
        <begin position="99"/>
        <end position="124"/>
    </location>
</feature>
<dbReference type="PANTHER" id="PTHR32243:SF18">
    <property type="entry name" value="INNER MEMBRANE ABC TRANSPORTER PERMEASE PROTEIN YCJP"/>
    <property type="match status" value="1"/>
</dbReference>
<evidence type="ECO:0000256" key="6">
    <source>
        <dbReference type="ARBA" id="ARBA00023136"/>
    </source>
</evidence>
<dbReference type="CDD" id="cd06261">
    <property type="entry name" value="TM_PBP2"/>
    <property type="match status" value="1"/>
</dbReference>
<protein>
    <submittedName>
        <fullName evidence="10">ABC-type spermidine/putrescine transport system permease subunit II</fullName>
    </submittedName>
</protein>
<comment type="caution">
    <text evidence="10">The sequence shown here is derived from an EMBL/GenBank/DDBJ whole genome shotgun (WGS) entry which is preliminary data.</text>
</comment>
<keyword evidence="2" id="KW-0813">Transport</keyword>
<evidence type="ECO:0000313" key="10">
    <source>
        <dbReference type="EMBL" id="MDR6143547.1"/>
    </source>
</evidence>
<dbReference type="Pfam" id="PF00528">
    <property type="entry name" value="BPD_transp_1"/>
    <property type="match status" value="1"/>
</dbReference>
<evidence type="ECO:0000256" key="4">
    <source>
        <dbReference type="ARBA" id="ARBA00022692"/>
    </source>
</evidence>
<evidence type="ECO:0000256" key="5">
    <source>
        <dbReference type="ARBA" id="ARBA00022989"/>
    </source>
</evidence>
<dbReference type="RefSeq" id="WP_309692754.1">
    <property type="nucleotide sequence ID" value="NZ_JAVIZQ010000001.1"/>
</dbReference>
<evidence type="ECO:0000256" key="3">
    <source>
        <dbReference type="ARBA" id="ARBA00022475"/>
    </source>
</evidence>
<dbReference type="EMBL" id="JAVIZQ010000001">
    <property type="protein sequence ID" value="MDR6143547.1"/>
    <property type="molecule type" value="Genomic_DNA"/>
</dbReference>
<feature type="transmembrane region" description="Helical" evidence="8">
    <location>
        <begin position="136"/>
        <end position="157"/>
    </location>
</feature>